<dbReference type="CDD" id="cd00761">
    <property type="entry name" value="Glyco_tranf_GTA_type"/>
    <property type="match status" value="1"/>
</dbReference>
<evidence type="ECO:0000256" key="4">
    <source>
        <dbReference type="ARBA" id="ARBA00022679"/>
    </source>
</evidence>
<comment type="caution">
    <text evidence="13">The sequence shown here is derived from an EMBL/GenBank/DDBJ whole genome shotgun (WGS) entry which is preliminary data.</text>
</comment>
<comment type="subcellular location">
    <subcellularLocation>
        <location evidence="1">Cell membrane</location>
    </subcellularLocation>
</comment>
<dbReference type="PANTHER" id="PTHR43646">
    <property type="entry name" value="GLYCOSYLTRANSFERASE"/>
    <property type="match status" value="1"/>
</dbReference>
<organism evidence="13 14">
    <name type="scientific">Paenibacillus glycanilyticus</name>
    <dbReference type="NCBI Taxonomy" id="126569"/>
    <lineage>
        <taxon>Bacteria</taxon>
        <taxon>Bacillati</taxon>
        <taxon>Bacillota</taxon>
        <taxon>Bacilli</taxon>
        <taxon>Bacillales</taxon>
        <taxon>Paenibacillaceae</taxon>
        <taxon>Paenibacillus</taxon>
    </lineage>
</organism>
<evidence type="ECO:0000256" key="6">
    <source>
        <dbReference type="ARBA" id="ARBA00023136"/>
    </source>
</evidence>
<evidence type="ECO:0000256" key="11">
    <source>
        <dbReference type="SAM" id="Phobius"/>
    </source>
</evidence>
<keyword evidence="6 11" id="KW-0472">Membrane</keyword>
<feature type="transmembrane region" description="Helical" evidence="11">
    <location>
        <begin position="319"/>
        <end position="343"/>
    </location>
</feature>
<reference evidence="13 14" key="1">
    <citation type="submission" date="2023-05" db="EMBL/GenBank/DDBJ databases">
        <title>Draft genome of Paenibacillus sp. CCS26.</title>
        <authorList>
            <person name="Akita H."/>
            <person name="Shinto Y."/>
            <person name="Kimura Z."/>
        </authorList>
    </citation>
    <scope>NUCLEOTIDE SEQUENCE [LARGE SCALE GENOMIC DNA]</scope>
    <source>
        <strain evidence="13 14">CCS26</strain>
    </source>
</reference>
<dbReference type="SUPFAM" id="SSF53448">
    <property type="entry name" value="Nucleotide-diphospho-sugar transferases"/>
    <property type="match status" value="1"/>
</dbReference>
<keyword evidence="2" id="KW-1003">Cell membrane</keyword>
<evidence type="ECO:0000259" key="12">
    <source>
        <dbReference type="Pfam" id="PF00535"/>
    </source>
</evidence>
<accession>A0ABQ6NVB5</accession>
<dbReference type="InterPro" id="IPR001173">
    <property type="entry name" value="Glyco_trans_2-like"/>
</dbReference>
<keyword evidence="14" id="KW-1185">Reference proteome</keyword>
<evidence type="ECO:0000256" key="1">
    <source>
        <dbReference type="ARBA" id="ARBA00004236"/>
    </source>
</evidence>
<name>A0ABQ6NVB5_9BACL</name>
<keyword evidence="4 13" id="KW-0808">Transferase</keyword>
<comment type="pathway">
    <text evidence="8">Carotenoid biosynthesis; staphyloxanthin biosynthesis; staphyloxanthin from farnesyl diphosphate: step 4/5.</text>
</comment>
<gene>
    <name evidence="13" type="ORF">PghCCS26_51300</name>
</gene>
<evidence type="ECO:0000256" key="5">
    <source>
        <dbReference type="ARBA" id="ARBA00022746"/>
    </source>
</evidence>
<dbReference type="EMBL" id="BTCL01000024">
    <property type="protein sequence ID" value="GMK48000.1"/>
    <property type="molecule type" value="Genomic_DNA"/>
</dbReference>
<evidence type="ECO:0000256" key="9">
    <source>
        <dbReference type="ARBA" id="ARBA00038120"/>
    </source>
</evidence>
<evidence type="ECO:0000256" key="8">
    <source>
        <dbReference type="ARBA" id="ARBA00037904"/>
    </source>
</evidence>
<dbReference type="PANTHER" id="PTHR43646:SF2">
    <property type="entry name" value="GLYCOSYLTRANSFERASE 2-LIKE DOMAIN-CONTAINING PROTEIN"/>
    <property type="match status" value="1"/>
</dbReference>
<dbReference type="RefSeq" id="WP_317981819.1">
    <property type="nucleotide sequence ID" value="NZ_BTCL01000024.1"/>
</dbReference>
<evidence type="ECO:0000256" key="10">
    <source>
        <dbReference type="ARBA" id="ARBA00040345"/>
    </source>
</evidence>
<dbReference type="InterPro" id="IPR029044">
    <property type="entry name" value="Nucleotide-diphossugar_trans"/>
</dbReference>
<feature type="transmembrane region" description="Helical" evidence="11">
    <location>
        <begin position="295"/>
        <end position="313"/>
    </location>
</feature>
<evidence type="ECO:0000256" key="2">
    <source>
        <dbReference type="ARBA" id="ARBA00022475"/>
    </source>
</evidence>
<keyword evidence="3" id="KW-0328">Glycosyltransferase</keyword>
<feature type="domain" description="Glycosyltransferase 2-like" evidence="12">
    <location>
        <begin position="39"/>
        <end position="197"/>
    </location>
</feature>
<comment type="similarity">
    <text evidence="9">Belongs to the glycosyltransferase 2 family. CrtQ subfamily.</text>
</comment>
<keyword evidence="11" id="KW-1133">Transmembrane helix</keyword>
<proteinExistence type="inferred from homology"/>
<dbReference type="Pfam" id="PF00535">
    <property type="entry name" value="Glycos_transf_2"/>
    <property type="match status" value="1"/>
</dbReference>
<keyword evidence="5" id="KW-0125">Carotenoid biosynthesis</keyword>
<comment type="function">
    <text evidence="7">Catalyzes the glycosylation of 4,4'-diaponeurosporenoate, i.e. the esterification of glucose at the C1'' position with the carboxyl group of 4,4'-diaponeurosporenic acid, to form glycosyl-4,4'-diaponeurosporenoate. This is a step in the biosynthesis of staphyloxanthin, an orange pigment present in most staphylococci strains.</text>
</comment>
<evidence type="ECO:0000313" key="13">
    <source>
        <dbReference type="EMBL" id="GMK48000.1"/>
    </source>
</evidence>
<evidence type="ECO:0000313" key="14">
    <source>
        <dbReference type="Proteomes" id="UP001285921"/>
    </source>
</evidence>
<dbReference type="Proteomes" id="UP001285921">
    <property type="component" value="Unassembled WGS sequence"/>
</dbReference>
<evidence type="ECO:0000256" key="3">
    <source>
        <dbReference type="ARBA" id="ARBA00022676"/>
    </source>
</evidence>
<keyword evidence="11" id="KW-0812">Transmembrane</keyword>
<protein>
    <recommendedName>
        <fullName evidence="10">4,4'-diaponeurosporenoate glycosyltransferase</fullName>
    </recommendedName>
</protein>
<sequence length="366" mass="40162">MGVLITALLVCASAMGFVLFRRNTVPVSSEGPFQERKLSVIIPARNEEGNLPFLLGSLKAQSYKPFEIIVVDDHSEDRTQAIAESYGIKVVSNPELPSGWTGKNWAVWNGYLQAEGDLILFLDADVRLAPDAVRSLLAAREKEGGVLSVVPFHVAEKFYERLALIPNLLGLFAFTSPMERTNPDKGLYGSCILATREDYEQAKGHESVKGEVLDDLNLGARFIQAGVKVKNYIGRGMVSFRMYPGGIKSEIQGFSKGAVLSTSKLHIGTTLLIAVWLIGLIAAEAAPFVIGTSALLPLAIGYAIYTLQIYYFVGYTGRFGIWLPAVHLLSTVFFLYVMLYSLYQVVFLRKVAWKGRSIEVGGRGNP</sequence>
<feature type="transmembrane region" description="Helical" evidence="11">
    <location>
        <begin position="265"/>
        <end position="283"/>
    </location>
</feature>
<dbReference type="Gene3D" id="3.90.550.10">
    <property type="entry name" value="Spore Coat Polysaccharide Biosynthesis Protein SpsA, Chain A"/>
    <property type="match status" value="1"/>
</dbReference>
<evidence type="ECO:0000256" key="7">
    <source>
        <dbReference type="ARBA" id="ARBA00037281"/>
    </source>
</evidence>
<dbReference type="GO" id="GO:0016740">
    <property type="term" value="F:transferase activity"/>
    <property type="evidence" value="ECO:0007669"/>
    <property type="project" value="UniProtKB-KW"/>
</dbReference>